<dbReference type="EC" id="6.1.1.20" evidence="15"/>
<dbReference type="EMBL" id="VDUX01000001">
    <property type="protein sequence ID" value="TXL63011.1"/>
    <property type="molecule type" value="Genomic_DNA"/>
</dbReference>
<feature type="binding site" evidence="15">
    <location>
        <position position="473"/>
    </location>
    <ligand>
        <name>Mg(2+)</name>
        <dbReference type="ChEBI" id="CHEBI:18420"/>
        <note>shared with alpha subunit</note>
    </ligand>
</feature>
<keyword evidence="4 15" id="KW-0963">Cytoplasm</keyword>
<comment type="catalytic activity">
    <reaction evidence="14 15">
        <text>tRNA(Phe) + L-phenylalanine + ATP = L-phenylalanyl-tRNA(Phe) + AMP + diphosphate + H(+)</text>
        <dbReference type="Rhea" id="RHEA:19413"/>
        <dbReference type="Rhea" id="RHEA-COMP:9668"/>
        <dbReference type="Rhea" id="RHEA-COMP:9699"/>
        <dbReference type="ChEBI" id="CHEBI:15378"/>
        <dbReference type="ChEBI" id="CHEBI:30616"/>
        <dbReference type="ChEBI" id="CHEBI:33019"/>
        <dbReference type="ChEBI" id="CHEBI:58095"/>
        <dbReference type="ChEBI" id="CHEBI:78442"/>
        <dbReference type="ChEBI" id="CHEBI:78531"/>
        <dbReference type="ChEBI" id="CHEBI:456215"/>
        <dbReference type="EC" id="6.1.1.20"/>
    </reaction>
</comment>
<evidence type="ECO:0000256" key="11">
    <source>
        <dbReference type="ARBA" id="ARBA00022884"/>
    </source>
</evidence>
<keyword evidence="5 16" id="KW-0820">tRNA-binding</keyword>
<dbReference type="PROSITE" id="PS51447">
    <property type="entry name" value="FDX_ACB"/>
    <property type="match status" value="1"/>
</dbReference>
<dbReference type="Gene3D" id="3.30.70.380">
    <property type="entry name" value="Ferrodoxin-fold anticodon-binding domain"/>
    <property type="match status" value="1"/>
</dbReference>
<sequence length="832" mass="87723">MRVPIEWLRELVALPDDLTAEQIAARLTAFDLKLEEIISAGLSGPIVVGRALSVEPEPQKNGKTINWCQVDVGEDEPRGIVCGAHNFGPDDLVVVALPGATLPGDFTITARKTYGHVSDGMICSPPELGLSGDSAFLRPGPGTPAESGILVLDAESAQPGDDAVALLGLGGDVVDLEVNPDRAYALSMRGVARDAALAFGLPFSDPADRDVPADGEAYPVRVDDPAGCPVFVAREVTGFDPSRPTPSWMARRIEQAGMRSISLAVDVSNYVMLELGQPNHAYDRAKLHGPIVVRRAEAGEKITTLDDVVRTLDPDDLLITDDDGPVGIAGVMGAAHVEIDDATTDIVIEAAHFDPPTIARSGRRHRLSSEASKRNERGVDTELQARAAQRVAELLVEHGGGRIEPGLTVVGAPPARASVTIADDLPARVSGVAIDAETAVAALTAGGGEVVHENGTITLTPPSWRFDLNDPNDLAEDVLRVVGYDQVPSVLPPAPAGRGLTRAQELRRWVGMVLAGDGLVEVKTFPFAGPADFDRLGLPADDARRRQVLLANPLSAEQPGMTTTLLAGLLSTLELNVGRGHSDVQITETGRVFLPHAEGLAAPIYGVDRRPTESELQAFADALPDQPQHVAFVMTGERQRSGWAGPGRPVAWSDAVAVARHVVETLHLVPAVEAAQLAPWHPGRCAAIMIDGVVVGHAGELHPAVARAYGVSTRVMGAELDLDALITAAPETGPRPQFSAFPVAKEDLALVVADDVPTATVQAALEGASDLIESVRLFDVYTGDQVPAGHKSLAFALRLRAPDRTLTDREIADVRQAAVTAAERDAGATLRA</sequence>
<feature type="domain" description="TRNA-binding" evidence="18">
    <location>
        <begin position="40"/>
        <end position="164"/>
    </location>
</feature>
<dbReference type="PROSITE" id="PS50886">
    <property type="entry name" value="TRBD"/>
    <property type="match status" value="1"/>
</dbReference>
<keyword evidence="11 16" id="KW-0694">RNA-binding</keyword>
<dbReference type="SUPFAM" id="SSF54991">
    <property type="entry name" value="Anticodon-binding domain of PheRS"/>
    <property type="match status" value="1"/>
</dbReference>
<feature type="binding site" evidence="15">
    <location>
        <position position="476"/>
    </location>
    <ligand>
        <name>Mg(2+)</name>
        <dbReference type="ChEBI" id="CHEBI:18420"/>
        <note>shared with alpha subunit</note>
    </ligand>
</feature>
<dbReference type="OrthoDB" id="9805455at2"/>
<dbReference type="Gene3D" id="2.40.50.140">
    <property type="entry name" value="Nucleic acid-binding proteins"/>
    <property type="match status" value="1"/>
</dbReference>
<comment type="similarity">
    <text evidence="2 15">Belongs to the phenylalanyl-tRNA synthetase beta subunit family. Type 1 subfamily.</text>
</comment>
<protein>
    <recommendedName>
        <fullName evidence="15">Phenylalanine--tRNA ligase beta subunit</fullName>
        <ecNumber evidence="15">6.1.1.20</ecNumber>
    </recommendedName>
    <alternativeName>
        <fullName evidence="15">Phenylalanyl-tRNA synthetase beta subunit</fullName>
        <shortName evidence="15">PheRS</shortName>
    </alternativeName>
</protein>
<keyword evidence="22" id="KW-1185">Reference proteome</keyword>
<keyword evidence="13 15" id="KW-0030">Aminoacyl-tRNA synthetase</keyword>
<dbReference type="Pfam" id="PF01588">
    <property type="entry name" value="tRNA_bind"/>
    <property type="match status" value="1"/>
</dbReference>
<comment type="subcellular location">
    <subcellularLocation>
        <location evidence="1 15">Cytoplasm</location>
    </subcellularLocation>
</comment>
<dbReference type="Gene3D" id="3.30.56.10">
    <property type="match status" value="2"/>
</dbReference>
<name>A0A5C8NQ68_9ACTN</name>
<feature type="compositionally biased region" description="Basic and acidic residues" evidence="17">
    <location>
        <begin position="367"/>
        <end position="378"/>
    </location>
</feature>
<organism evidence="21 22">
    <name type="scientific">Aeromicrobium terrae</name>
    <dbReference type="NCBI Taxonomy" id="2498846"/>
    <lineage>
        <taxon>Bacteria</taxon>
        <taxon>Bacillati</taxon>
        <taxon>Actinomycetota</taxon>
        <taxon>Actinomycetes</taxon>
        <taxon>Propionibacteriales</taxon>
        <taxon>Nocardioidaceae</taxon>
        <taxon>Aeromicrobium</taxon>
    </lineage>
</organism>
<evidence type="ECO:0000256" key="9">
    <source>
        <dbReference type="ARBA" id="ARBA00022840"/>
    </source>
</evidence>
<dbReference type="InterPro" id="IPR045864">
    <property type="entry name" value="aa-tRNA-synth_II/BPL/LPL"/>
</dbReference>
<dbReference type="GO" id="GO:0006432">
    <property type="term" value="P:phenylalanyl-tRNA aminoacylation"/>
    <property type="evidence" value="ECO:0007669"/>
    <property type="project" value="UniProtKB-UniRule"/>
</dbReference>
<evidence type="ECO:0000256" key="3">
    <source>
        <dbReference type="ARBA" id="ARBA00011209"/>
    </source>
</evidence>
<dbReference type="Proteomes" id="UP000321571">
    <property type="component" value="Unassembled WGS sequence"/>
</dbReference>
<dbReference type="SMART" id="SM00873">
    <property type="entry name" value="B3_4"/>
    <property type="match status" value="1"/>
</dbReference>
<reference evidence="21 22" key="1">
    <citation type="submission" date="2019-06" db="EMBL/GenBank/DDBJ databases">
        <title>Aeromicrobium sp. nov., isolated from a maize field.</title>
        <authorList>
            <person name="Lin S.-Y."/>
            <person name="Tsai C.-F."/>
            <person name="Young C.-C."/>
        </authorList>
    </citation>
    <scope>NUCLEOTIDE SEQUENCE [LARGE SCALE GENOMIC DNA]</scope>
    <source>
        <strain evidence="21 22">CC-CFT486</strain>
    </source>
</reference>
<feature type="region of interest" description="Disordered" evidence="17">
    <location>
        <begin position="359"/>
        <end position="378"/>
    </location>
</feature>
<comment type="caution">
    <text evidence="21">The sequence shown here is derived from an EMBL/GenBank/DDBJ whole genome shotgun (WGS) entry which is preliminary data.</text>
</comment>
<dbReference type="InterPro" id="IPR041616">
    <property type="entry name" value="PheRS_beta_core"/>
</dbReference>
<gene>
    <name evidence="15" type="primary">pheT</name>
    <name evidence="21" type="ORF">FHP06_01885</name>
</gene>
<dbReference type="Gene3D" id="3.50.40.10">
    <property type="entry name" value="Phenylalanyl-trna Synthetase, Chain B, domain 3"/>
    <property type="match status" value="1"/>
</dbReference>
<dbReference type="InterPro" id="IPR012340">
    <property type="entry name" value="NA-bd_OB-fold"/>
</dbReference>
<dbReference type="InterPro" id="IPR002547">
    <property type="entry name" value="tRNA-bd_dom"/>
</dbReference>
<dbReference type="FunFam" id="3.30.930.10:FF:000130">
    <property type="entry name" value="Phenylalanine--tRNA ligase beta subunit"/>
    <property type="match status" value="1"/>
</dbReference>
<dbReference type="InterPro" id="IPR009061">
    <property type="entry name" value="DNA-bd_dom_put_sf"/>
</dbReference>
<feature type="binding site" evidence="15">
    <location>
        <position position="477"/>
    </location>
    <ligand>
        <name>Mg(2+)</name>
        <dbReference type="ChEBI" id="CHEBI:18420"/>
        <note>shared with alpha subunit</note>
    </ligand>
</feature>
<dbReference type="CDD" id="cd00769">
    <property type="entry name" value="PheRS_beta_core"/>
    <property type="match status" value="1"/>
</dbReference>
<dbReference type="SUPFAM" id="SSF46955">
    <property type="entry name" value="Putative DNA-binding domain"/>
    <property type="match status" value="1"/>
</dbReference>
<dbReference type="PROSITE" id="PS51483">
    <property type="entry name" value="B5"/>
    <property type="match status" value="1"/>
</dbReference>
<accession>A0A5C8NQ68</accession>
<evidence type="ECO:0000256" key="16">
    <source>
        <dbReference type="PROSITE-ProRule" id="PRU00209"/>
    </source>
</evidence>
<dbReference type="PANTHER" id="PTHR10947">
    <property type="entry name" value="PHENYLALANYL-TRNA SYNTHETASE BETA CHAIN AND LEUCINE-RICH REPEAT-CONTAINING PROTEIN 47"/>
    <property type="match status" value="1"/>
</dbReference>
<comment type="subunit">
    <text evidence="3 15">Tetramer of two alpha and two beta subunits.</text>
</comment>
<dbReference type="InterPro" id="IPR005121">
    <property type="entry name" value="Fdx_antiC-bd"/>
</dbReference>
<evidence type="ECO:0000256" key="12">
    <source>
        <dbReference type="ARBA" id="ARBA00022917"/>
    </source>
</evidence>
<dbReference type="InterPro" id="IPR005146">
    <property type="entry name" value="B3/B4_tRNA-bd"/>
</dbReference>
<dbReference type="PANTHER" id="PTHR10947:SF0">
    <property type="entry name" value="PHENYLALANINE--TRNA LIGASE BETA SUBUNIT"/>
    <property type="match status" value="1"/>
</dbReference>
<evidence type="ECO:0000256" key="2">
    <source>
        <dbReference type="ARBA" id="ARBA00008653"/>
    </source>
</evidence>
<keyword evidence="12 15" id="KW-0648">Protein biosynthesis</keyword>
<dbReference type="InterPro" id="IPR004532">
    <property type="entry name" value="Phe-tRNA-ligase_IIc_bsu_bact"/>
</dbReference>
<dbReference type="Pfam" id="PF03484">
    <property type="entry name" value="B5"/>
    <property type="match status" value="1"/>
</dbReference>
<evidence type="ECO:0000256" key="7">
    <source>
        <dbReference type="ARBA" id="ARBA00022723"/>
    </source>
</evidence>
<dbReference type="GO" id="GO:0004826">
    <property type="term" value="F:phenylalanine-tRNA ligase activity"/>
    <property type="evidence" value="ECO:0007669"/>
    <property type="project" value="UniProtKB-UniRule"/>
</dbReference>
<dbReference type="SUPFAM" id="SSF56037">
    <property type="entry name" value="PheT/TilS domain"/>
    <property type="match status" value="1"/>
</dbReference>
<evidence type="ECO:0000256" key="14">
    <source>
        <dbReference type="ARBA" id="ARBA00049255"/>
    </source>
</evidence>
<dbReference type="SUPFAM" id="SSF50249">
    <property type="entry name" value="Nucleic acid-binding proteins"/>
    <property type="match status" value="1"/>
</dbReference>
<dbReference type="RefSeq" id="WP_147683239.1">
    <property type="nucleotide sequence ID" value="NZ_VDUX01000001.1"/>
</dbReference>
<feature type="domain" description="B5" evidence="20">
    <location>
        <begin position="414"/>
        <end position="489"/>
    </location>
</feature>
<evidence type="ECO:0000256" key="17">
    <source>
        <dbReference type="SAM" id="MobiDB-lite"/>
    </source>
</evidence>
<dbReference type="InterPro" id="IPR045060">
    <property type="entry name" value="Phe-tRNA-ligase_IIc_bsu"/>
</dbReference>
<evidence type="ECO:0000259" key="18">
    <source>
        <dbReference type="PROSITE" id="PS50886"/>
    </source>
</evidence>
<dbReference type="InterPro" id="IPR036690">
    <property type="entry name" value="Fdx_antiC-bd_sf"/>
</dbReference>
<dbReference type="GO" id="GO:0009328">
    <property type="term" value="C:phenylalanine-tRNA ligase complex"/>
    <property type="evidence" value="ECO:0007669"/>
    <property type="project" value="TreeGrafter"/>
</dbReference>
<evidence type="ECO:0000259" key="20">
    <source>
        <dbReference type="PROSITE" id="PS51483"/>
    </source>
</evidence>
<dbReference type="Gene3D" id="3.30.930.10">
    <property type="entry name" value="Bira Bifunctional Protein, Domain 2"/>
    <property type="match status" value="1"/>
</dbReference>
<dbReference type="FunFam" id="3.30.70.380:FF:000001">
    <property type="entry name" value="Phenylalanine--tRNA ligase beta subunit"/>
    <property type="match status" value="1"/>
</dbReference>
<evidence type="ECO:0000256" key="1">
    <source>
        <dbReference type="ARBA" id="ARBA00004496"/>
    </source>
</evidence>
<dbReference type="HAMAP" id="MF_00283">
    <property type="entry name" value="Phe_tRNA_synth_beta1"/>
    <property type="match status" value="1"/>
</dbReference>
<evidence type="ECO:0000256" key="4">
    <source>
        <dbReference type="ARBA" id="ARBA00022490"/>
    </source>
</evidence>
<keyword evidence="6 15" id="KW-0436">Ligase</keyword>
<dbReference type="AlphaFoldDB" id="A0A5C8NQ68"/>
<dbReference type="Pfam" id="PF03483">
    <property type="entry name" value="B3_4"/>
    <property type="match status" value="1"/>
</dbReference>
<dbReference type="InterPro" id="IPR005147">
    <property type="entry name" value="tRNA_synthase_B5-dom"/>
</dbReference>
<feature type="binding site" evidence="15">
    <location>
        <position position="467"/>
    </location>
    <ligand>
        <name>Mg(2+)</name>
        <dbReference type="ChEBI" id="CHEBI:18420"/>
        <note>shared with alpha subunit</note>
    </ligand>
</feature>
<dbReference type="GO" id="GO:0005524">
    <property type="term" value="F:ATP binding"/>
    <property type="evidence" value="ECO:0007669"/>
    <property type="project" value="UniProtKB-UniRule"/>
</dbReference>
<dbReference type="InterPro" id="IPR020825">
    <property type="entry name" value="Phe-tRNA_synthase-like_B3/B4"/>
</dbReference>
<evidence type="ECO:0000313" key="22">
    <source>
        <dbReference type="Proteomes" id="UP000321571"/>
    </source>
</evidence>
<dbReference type="NCBIfam" id="TIGR00472">
    <property type="entry name" value="pheT_bact"/>
    <property type="match status" value="1"/>
</dbReference>
<dbReference type="InterPro" id="IPR033714">
    <property type="entry name" value="tRNA_bind_bactPheRS"/>
</dbReference>
<keyword evidence="7 15" id="KW-0479">Metal-binding</keyword>
<evidence type="ECO:0000256" key="8">
    <source>
        <dbReference type="ARBA" id="ARBA00022741"/>
    </source>
</evidence>
<dbReference type="SMART" id="SM00874">
    <property type="entry name" value="B5"/>
    <property type="match status" value="1"/>
</dbReference>
<evidence type="ECO:0000256" key="5">
    <source>
        <dbReference type="ARBA" id="ARBA00022555"/>
    </source>
</evidence>
<evidence type="ECO:0000256" key="15">
    <source>
        <dbReference type="HAMAP-Rule" id="MF_00283"/>
    </source>
</evidence>
<dbReference type="Pfam" id="PF17759">
    <property type="entry name" value="tRNA_synthFbeta"/>
    <property type="match status" value="1"/>
</dbReference>
<dbReference type="SUPFAM" id="SSF55681">
    <property type="entry name" value="Class II aaRS and biotin synthetases"/>
    <property type="match status" value="1"/>
</dbReference>
<evidence type="ECO:0000256" key="13">
    <source>
        <dbReference type="ARBA" id="ARBA00023146"/>
    </source>
</evidence>
<proteinExistence type="inferred from homology"/>
<keyword evidence="8 15" id="KW-0547">Nucleotide-binding</keyword>
<keyword evidence="9 15" id="KW-0067">ATP-binding</keyword>
<dbReference type="Pfam" id="PF03147">
    <property type="entry name" value="FDX-ACB"/>
    <property type="match status" value="1"/>
</dbReference>
<evidence type="ECO:0000256" key="10">
    <source>
        <dbReference type="ARBA" id="ARBA00022842"/>
    </source>
</evidence>
<dbReference type="GO" id="GO:0000049">
    <property type="term" value="F:tRNA binding"/>
    <property type="evidence" value="ECO:0007669"/>
    <property type="project" value="UniProtKB-UniRule"/>
</dbReference>
<dbReference type="SMART" id="SM00896">
    <property type="entry name" value="FDX-ACB"/>
    <property type="match status" value="1"/>
</dbReference>
<dbReference type="GO" id="GO:0000287">
    <property type="term" value="F:magnesium ion binding"/>
    <property type="evidence" value="ECO:0007669"/>
    <property type="project" value="UniProtKB-UniRule"/>
</dbReference>
<keyword evidence="10 15" id="KW-0460">Magnesium</keyword>
<evidence type="ECO:0000313" key="21">
    <source>
        <dbReference type="EMBL" id="TXL63011.1"/>
    </source>
</evidence>
<evidence type="ECO:0000256" key="6">
    <source>
        <dbReference type="ARBA" id="ARBA00022598"/>
    </source>
</evidence>
<dbReference type="CDD" id="cd02796">
    <property type="entry name" value="tRNA_bind_bactPheRS"/>
    <property type="match status" value="1"/>
</dbReference>
<feature type="domain" description="FDX-ACB" evidence="19">
    <location>
        <begin position="739"/>
        <end position="831"/>
    </location>
</feature>
<evidence type="ECO:0000259" key="19">
    <source>
        <dbReference type="PROSITE" id="PS51447"/>
    </source>
</evidence>
<comment type="cofactor">
    <cofactor evidence="15">
        <name>Mg(2+)</name>
        <dbReference type="ChEBI" id="CHEBI:18420"/>
    </cofactor>
    <text evidence="15">Binds 2 magnesium ions per tetramer.</text>
</comment>